<keyword evidence="3" id="KW-1185">Reference proteome</keyword>
<reference evidence="3" key="1">
    <citation type="journal article" date="2013" name="Proc. Natl. Acad. Sci. U.S.A.">
        <title>Genome structure and metabolic features in the red seaweed Chondrus crispus shed light on evolution of the Archaeplastida.</title>
        <authorList>
            <person name="Collen J."/>
            <person name="Porcel B."/>
            <person name="Carre W."/>
            <person name="Ball S.G."/>
            <person name="Chaparro C."/>
            <person name="Tonon T."/>
            <person name="Barbeyron T."/>
            <person name="Michel G."/>
            <person name="Noel B."/>
            <person name="Valentin K."/>
            <person name="Elias M."/>
            <person name="Artiguenave F."/>
            <person name="Arun A."/>
            <person name="Aury J.M."/>
            <person name="Barbosa-Neto J.F."/>
            <person name="Bothwell J.H."/>
            <person name="Bouget F.Y."/>
            <person name="Brillet L."/>
            <person name="Cabello-Hurtado F."/>
            <person name="Capella-Gutierrez S."/>
            <person name="Charrier B."/>
            <person name="Cladiere L."/>
            <person name="Cock J.M."/>
            <person name="Coelho S.M."/>
            <person name="Colleoni C."/>
            <person name="Czjzek M."/>
            <person name="Da Silva C."/>
            <person name="Delage L."/>
            <person name="Denoeud F."/>
            <person name="Deschamps P."/>
            <person name="Dittami S.M."/>
            <person name="Gabaldon T."/>
            <person name="Gachon C.M."/>
            <person name="Groisillier A."/>
            <person name="Herve C."/>
            <person name="Jabbari K."/>
            <person name="Katinka M."/>
            <person name="Kloareg B."/>
            <person name="Kowalczyk N."/>
            <person name="Labadie K."/>
            <person name="Leblanc C."/>
            <person name="Lopez P.J."/>
            <person name="McLachlan D.H."/>
            <person name="Meslet-Cladiere L."/>
            <person name="Moustafa A."/>
            <person name="Nehr Z."/>
            <person name="Nyvall Collen P."/>
            <person name="Panaud O."/>
            <person name="Partensky F."/>
            <person name="Poulain J."/>
            <person name="Rensing S.A."/>
            <person name="Rousvoal S."/>
            <person name="Samson G."/>
            <person name="Symeonidi A."/>
            <person name="Weissenbach J."/>
            <person name="Zambounis A."/>
            <person name="Wincker P."/>
            <person name="Boyen C."/>
        </authorList>
    </citation>
    <scope>NUCLEOTIDE SEQUENCE [LARGE SCALE GENOMIC DNA]</scope>
    <source>
        <strain evidence="3">cv. Stackhouse</strain>
    </source>
</reference>
<dbReference type="RefSeq" id="XP_005715451.1">
    <property type="nucleotide sequence ID" value="XM_005715394.1"/>
</dbReference>
<accession>R7QAU2</accession>
<sequence length="54" mass="5602">MCTVPMATATSRTAPSSSAATSRTTLLPPIRHLSLLLALLLAGVGHDKSVNSFH</sequence>
<feature type="region of interest" description="Disordered" evidence="1">
    <location>
        <begin position="1"/>
        <end position="23"/>
    </location>
</feature>
<gene>
    <name evidence="2" type="ORF">CHC_T00004152001</name>
</gene>
<dbReference type="Proteomes" id="UP000012073">
    <property type="component" value="Unassembled WGS sequence"/>
</dbReference>
<dbReference type="GeneID" id="17323165"/>
<organism evidence="2 3">
    <name type="scientific">Chondrus crispus</name>
    <name type="common">Carrageen Irish moss</name>
    <name type="synonym">Polymorpha crispa</name>
    <dbReference type="NCBI Taxonomy" id="2769"/>
    <lineage>
        <taxon>Eukaryota</taxon>
        <taxon>Rhodophyta</taxon>
        <taxon>Florideophyceae</taxon>
        <taxon>Rhodymeniophycidae</taxon>
        <taxon>Gigartinales</taxon>
        <taxon>Gigartinaceae</taxon>
        <taxon>Chondrus</taxon>
    </lineage>
</organism>
<evidence type="ECO:0000313" key="2">
    <source>
        <dbReference type="EMBL" id="CDF35632.1"/>
    </source>
</evidence>
<dbReference type="KEGG" id="ccp:CHC_T00004152001"/>
<dbReference type="EMBL" id="HG001738">
    <property type="protein sequence ID" value="CDF35632.1"/>
    <property type="molecule type" value="Genomic_DNA"/>
</dbReference>
<dbReference type="Gramene" id="CDF35632">
    <property type="protein sequence ID" value="CDF35632"/>
    <property type="gene ID" value="CHC_T00004152001"/>
</dbReference>
<dbReference type="AlphaFoldDB" id="R7QAU2"/>
<protein>
    <submittedName>
        <fullName evidence="2">Uncharacterized protein</fullName>
    </submittedName>
</protein>
<feature type="compositionally biased region" description="Low complexity" evidence="1">
    <location>
        <begin position="7"/>
        <end position="23"/>
    </location>
</feature>
<proteinExistence type="predicted"/>
<name>R7QAU2_CHOCR</name>
<evidence type="ECO:0000313" key="3">
    <source>
        <dbReference type="Proteomes" id="UP000012073"/>
    </source>
</evidence>
<evidence type="ECO:0000256" key="1">
    <source>
        <dbReference type="SAM" id="MobiDB-lite"/>
    </source>
</evidence>